<evidence type="ECO:0000256" key="1">
    <source>
        <dbReference type="SAM" id="SignalP"/>
    </source>
</evidence>
<reference evidence="3" key="2">
    <citation type="submission" date="2022-06" db="EMBL/GenBank/DDBJ databases">
        <title>Xiashengella guii gen. nov. sp. nov., a bacterium isolated form anaerobic digestion tank.</title>
        <authorList>
            <person name="Huang H."/>
        </authorList>
    </citation>
    <scope>NUCLEOTIDE SEQUENCE</scope>
    <source>
        <strain evidence="3">Ai-910</strain>
    </source>
</reference>
<dbReference type="Proteomes" id="UP001056426">
    <property type="component" value="Chromosome"/>
</dbReference>
<feature type="signal peptide" evidence="1">
    <location>
        <begin position="1"/>
        <end position="26"/>
    </location>
</feature>
<feature type="chain" id="PRO_5039947459" evidence="1">
    <location>
        <begin position="27"/>
        <end position="480"/>
    </location>
</feature>
<evidence type="ECO:0000313" key="4">
    <source>
        <dbReference type="Proteomes" id="UP001056426"/>
    </source>
</evidence>
<keyword evidence="4" id="KW-1185">Reference proteome</keyword>
<dbReference type="RefSeq" id="WP_250722251.1">
    <property type="nucleotide sequence ID" value="NZ_CP098400.1"/>
</dbReference>
<feature type="domain" description="DUF5723" evidence="2">
    <location>
        <begin position="47"/>
        <end position="431"/>
    </location>
</feature>
<name>A0A9J6ZMT1_9BACT</name>
<dbReference type="AlphaFoldDB" id="A0A9J6ZMT1"/>
<protein>
    <submittedName>
        <fullName evidence="3">DUF5723 family protein</fullName>
    </submittedName>
</protein>
<keyword evidence="1" id="KW-0732">Signal</keyword>
<proteinExistence type="predicted"/>
<evidence type="ECO:0000313" key="3">
    <source>
        <dbReference type="EMBL" id="URW78830.1"/>
    </source>
</evidence>
<dbReference type="KEGG" id="alkq:M9189_08165"/>
<organism evidence="3 4">
    <name type="scientific">Xiashengella succiniciproducens</name>
    <dbReference type="NCBI Taxonomy" id="2949635"/>
    <lineage>
        <taxon>Bacteria</taxon>
        <taxon>Pseudomonadati</taxon>
        <taxon>Bacteroidota</taxon>
        <taxon>Bacteroidia</taxon>
        <taxon>Marinilabiliales</taxon>
        <taxon>Marinilabiliaceae</taxon>
        <taxon>Xiashengella</taxon>
    </lineage>
</organism>
<dbReference type="InterPro" id="IPR043781">
    <property type="entry name" value="DUF5723"/>
</dbReference>
<accession>A0A9J6ZMT1</accession>
<gene>
    <name evidence="3" type="ORF">M9189_08165</name>
</gene>
<evidence type="ECO:0000259" key="2">
    <source>
        <dbReference type="Pfam" id="PF18990"/>
    </source>
</evidence>
<sequence>MMSGKRRYTVLRSVALLMLMVCPALTGQSPMSTYFMETIPQVRQINPAMMPRANGFYTLPGIELMVGSDLSFSNIFQDKGGEWVSPLSRRFDYDKLYRATGKVFNVNEQTTVDILGFGFRRGRDYFSISYSIKGDLNAGLPRDLFKVTEKGFADGSVFDFSTLRMKTQLYKEINIGYAREWNDKLNVGINVKPLFGMVAGMTDINRLELRTSREKYEVLVDGSIRVSAPVEITEGVPGEFPEDIEGRELEDSEMRAYLTGFRNPGFAIDLGAVYKFNDKWHFSAAVNNLGFISWKSDLNSLSFKGNYSFEGLELDGSNKDDLDDALEAIGDSLKSIINYSTGHGKFSTSLVPGIWLGAEYHLNHYMSFGFISRSMLQKNNFREDLNISANYKPYSFVSVNVNYSYCFNGANGLGTALSVLLGPLQIYAVADYAPVRYSNVIMDDSEFVMFPYQKQLNVRAGLNLIFGRHGNRNNPSIDFR</sequence>
<reference evidence="3" key="1">
    <citation type="submission" date="2022-05" db="EMBL/GenBank/DDBJ databases">
        <authorList>
            <person name="Sun X."/>
        </authorList>
    </citation>
    <scope>NUCLEOTIDE SEQUENCE</scope>
    <source>
        <strain evidence="3">Ai-910</strain>
    </source>
</reference>
<dbReference type="Pfam" id="PF18990">
    <property type="entry name" value="DUF5723"/>
    <property type="match status" value="1"/>
</dbReference>
<dbReference type="EMBL" id="CP098400">
    <property type="protein sequence ID" value="URW78830.1"/>
    <property type="molecule type" value="Genomic_DNA"/>
</dbReference>